<evidence type="ECO:0000256" key="1">
    <source>
        <dbReference type="ARBA" id="ARBA00001974"/>
    </source>
</evidence>
<dbReference type="PANTHER" id="PTHR43153:SF1">
    <property type="entry name" value="ELECTRON TRANSFER FLAVOPROTEIN SUBUNIT ALPHA, MITOCHONDRIAL"/>
    <property type="match status" value="1"/>
</dbReference>
<feature type="domain" description="Electron transfer flavoprotein alpha/beta-subunit N-terminal" evidence="6">
    <location>
        <begin position="32"/>
        <end position="149"/>
    </location>
</feature>
<comment type="similarity">
    <text evidence="2">Belongs to the ETF alpha-subunit/FixB family.</text>
</comment>
<dbReference type="InterPro" id="IPR014729">
    <property type="entry name" value="Rossmann-like_a/b/a_fold"/>
</dbReference>
<organism evidence="7 8">
    <name type="scientific">Streptomyces lienomycini</name>
    <dbReference type="NCBI Taxonomy" id="284035"/>
    <lineage>
        <taxon>Bacteria</taxon>
        <taxon>Bacillati</taxon>
        <taxon>Actinomycetota</taxon>
        <taxon>Actinomycetes</taxon>
        <taxon>Kitasatosporales</taxon>
        <taxon>Streptomycetaceae</taxon>
        <taxon>Streptomyces</taxon>
    </lineage>
</organism>
<comment type="cofactor">
    <cofactor evidence="1">
        <name>FAD</name>
        <dbReference type="ChEBI" id="CHEBI:57692"/>
    </cofactor>
</comment>
<dbReference type="RefSeq" id="WP_344505313.1">
    <property type="nucleotide sequence ID" value="NZ_BAAATN010000029.1"/>
</dbReference>
<dbReference type="PANTHER" id="PTHR43153">
    <property type="entry name" value="ELECTRON TRANSFER FLAVOPROTEIN ALPHA"/>
    <property type="match status" value="1"/>
</dbReference>
<dbReference type="NCBIfam" id="NF038209">
    <property type="entry name" value="mft_etfA"/>
    <property type="match status" value="1"/>
</dbReference>
<name>A0ABV9X6T2_9ACTN</name>
<protein>
    <submittedName>
        <fullName evidence="7">Mycofactocin-associated electron transfer flavoprotein alpha subunit</fullName>
    </submittedName>
</protein>
<comment type="caution">
    <text evidence="7">The sequence shown here is derived from an EMBL/GenBank/DDBJ whole genome shotgun (WGS) entry which is preliminary data.</text>
</comment>
<evidence type="ECO:0000256" key="4">
    <source>
        <dbReference type="ARBA" id="ARBA00025649"/>
    </source>
</evidence>
<dbReference type="InterPro" id="IPR014731">
    <property type="entry name" value="ETF_asu_C"/>
</dbReference>
<evidence type="ECO:0000313" key="7">
    <source>
        <dbReference type="EMBL" id="MFC5020438.1"/>
    </source>
</evidence>
<dbReference type="Proteomes" id="UP001595855">
    <property type="component" value="Unassembled WGS sequence"/>
</dbReference>
<dbReference type="Gene3D" id="3.40.50.1220">
    <property type="entry name" value="TPP-binding domain"/>
    <property type="match status" value="1"/>
</dbReference>
<reference evidence="8" key="1">
    <citation type="journal article" date="2019" name="Int. J. Syst. Evol. Microbiol.">
        <title>The Global Catalogue of Microorganisms (GCM) 10K type strain sequencing project: providing services to taxonomists for standard genome sequencing and annotation.</title>
        <authorList>
            <consortium name="The Broad Institute Genomics Platform"/>
            <consortium name="The Broad Institute Genome Sequencing Center for Infectious Disease"/>
            <person name="Wu L."/>
            <person name="Ma J."/>
        </authorList>
    </citation>
    <scope>NUCLEOTIDE SEQUENCE [LARGE SCALE GENOMIC DNA]</scope>
    <source>
        <strain evidence="8">CGMCC 4.1542</strain>
    </source>
</reference>
<comment type="subunit">
    <text evidence="3">Heterodimer of an alpha and a beta subunit.</text>
</comment>
<comment type="function">
    <text evidence="4">The electron transfer flavoprotein serves as a specific electron acceptor for other dehydrogenases. It transfers the electrons to the main respiratory chain via ETF-ubiquinone oxidoreductase (ETF dehydrogenase).</text>
</comment>
<evidence type="ECO:0000256" key="2">
    <source>
        <dbReference type="ARBA" id="ARBA00005817"/>
    </source>
</evidence>
<keyword evidence="8" id="KW-1185">Reference proteome</keyword>
<accession>A0ABV9X6T2</accession>
<dbReference type="Pfam" id="PF00766">
    <property type="entry name" value="ETF_alpha"/>
    <property type="match status" value="1"/>
</dbReference>
<feature type="domain" description="Electron transfer flavoprotein alpha subunit C-terminal" evidence="5">
    <location>
        <begin position="187"/>
        <end position="265"/>
    </location>
</feature>
<dbReference type="SUPFAM" id="SSF52467">
    <property type="entry name" value="DHS-like NAD/FAD-binding domain"/>
    <property type="match status" value="1"/>
</dbReference>
<evidence type="ECO:0000259" key="6">
    <source>
        <dbReference type="Pfam" id="PF01012"/>
    </source>
</evidence>
<evidence type="ECO:0000256" key="3">
    <source>
        <dbReference type="ARBA" id="ARBA00011355"/>
    </source>
</evidence>
<sequence>MSGLPDALAVVVVRDGSPPAGADEATAETDGAVLLVGPGLRGPAATQAARALTSARHVWTADCGTEPGALAATLAPLLEPVRTLVLPASPDGRDLAPRLAAALGRPLLAGAVEVLPHGADVLRWGGTALVELTVDGPFLATLEPGVRGVEPAPDPAVVTEIAPTASSGVHGARTLAVHDVSEEGGGLDGARRVLAAGGGVGSPQAVALLGRVATAVGAALGGTRVVTDAGWLAYDRQIGTTGIGVDPDLYVAFGVSGAPHHTGGLGSPRHVVSINTDPYCPMTAMADLGIVADAAAVLAELARKLETEDD</sequence>
<dbReference type="EMBL" id="JBHSJO010000003">
    <property type="protein sequence ID" value="MFC5020438.1"/>
    <property type="molecule type" value="Genomic_DNA"/>
</dbReference>
<dbReference type="InterPro" id="IPR014730">
    <property type="entry name" value="ETF_a/b_N"/>
</dbReference>
<gene>
    <name evidence="7" type="ORF">ACFPRC_37110</name>
</gene>
<dbReference type="InterPro" id="IPR029035">
    <property type="entry name" value="DHS-like_NAD/FAD-binding_dom"/>
</dbReference>
<dbReference type="InterPro" id="IPR001308">
    <property type="entry name" value="ETF_a/FixB"/>
</dbReference>
<proteinExistence type="inferred from homology"/>
<dbReference type="Pfam" id="PF01012">
    <property type="entry name" value="ETF"/>
    <property type="match status" value="1"/>
</dbReference>
<evidence type="ECO:0000259" key="5">
    <source>
        <dbReference type="Pfam" id="PF00766"/>
    </source>
</evidence>
<dbReference type="Gene3D" id="3.40.50.620">
    <property type="entry name" value="HUPs"/>
    <property type="match status" value="1"/>
</dbReference>
<evidence type="ECO:0000313" key="8">
    <source>
        <dbReference type="Proteomes" id="UP001595855"/>
    </source>
</evidence>
<dbReference type="SUPFAM" id="SSF52402">
    <property type="entry name" value="Adenine nucleotide alpha hydrolases-like"/>
    <property type="match status" value="1"/>
</dbReference>